<comment type="caution">
    <text evidence="1">The sequence shown here is derived from an EMBL/GenBank/DDBJ whole genome shotgun (WGS) entry which is preliminary data.</text>
</comment>
<reference evidence="1 2" key="1">
    <citation type="submission" date="2019-03" db="EMBL/GenBank/DDBJ databases">
        <title>Genomic Encyclopedia of Type Strains, Phase IV (KMG-IV): sequencing the most valuable type-strain genomes for metagenomic binning, comparative biology and taxonomic classification.</title>
        <authorList>
            <person name="Goeker M."/>
        </authorList>
    </citation>
    <scope>NUCLEOTIDE SEQUENCE [LARGE SCALE GENOMIC DNA]</scope>
    <source>
        <strain evidence="1 2">DSM 23802</strain>
    </source>
</reference>
<organism evidence="1 2">
    <name type="scientific">Tepidibacillus fermentans</name>
    <dbReference type="NCBI Taxonomy" id="1281767"/>
    <lineage>
        <taxon>Bacteria</taxon>
        <taxon>Bacillati</taxon>
        <taxon>Bacillota</taxon>
        <taxon>Bacilli</taxon>
        <taxon>Bacillales</taxon>
        <taxon>Bacillaceae</taxon>
        <taxon>Tepidibacillus</taxon>
    </lineage>
</organism>
<dbReference type="Proteomes" id="UP000295788">
    <property type="component" value="Unassembled WGS sequence"/>
</dbReference>
<evidence type="ECO:0000313" key="1">
    <source>
        <dbReference type="EMBL" id="TCS82919.1"/>
    </source>
</evidence>
<gene>
    <name evidence="1" type="ORF">EDD72_1071</name>
</gene>
<protein>
    <submittedName>
        <fullName evidence="1">Uncharacterized protein</fullName>
    </submittedName>
</protein>
<feature type="non-terminal residue" evidence="1">
    <location>
        <position position="1"/>
    </location>
</feature>
<dbReference type="EMBL" id="SMAB01000007">
    <property type="protein sequence ID" value="TCS82919.1"/>
    <property type="molecule type" value="Genomic_DNA"/>
</dbReference>
<accession>A0A4R3KHK8</accession>
<name>A0A4R3KHK8_9BACI</name>
<proteinExistence type="predicted"/>
<keyword evidence="2" id="KW-1185">Reference proteome</keyword>
<dbReference type="AlphaFoldDB" id="A0A4R3KHK8"/>
<evidence type="ECO:0000313" key="2">
    <source>
        <dbReference type="Proteomes" id="UP000295788"/>
    </source>
</evidence>
<sequence length="48" mass="5624">YPRPLKMMYLKDLDSYTFQIIIDKLLRKLRNHRVPNGTHGGVGGRLLK</sequence>